<protein>
    <submittedName>
        <fullName evidence="1">Uncharacterized protein</fullName>
    </submittedName>
</protein>
<dbReference type="Pfam" id="PF19781">
    <property type="entry name" value="DUF6266"/>
    <property type="match status" value="1"/>
</dbReference>
<dbReference type="Proteomes" id="UP000320300">
    <property type="component" value="Unassembled WGS sequence"/>
</dbReference>
<gene>
    <name evidence="1" type="ORF">SAMN06265348_1135</name>
</gene>
<dbReference type="InterPro" id="IPR046233">
    <property type="entry name" value="DUF6266"/>
</dbReference>
<dbReference type="AlphaFoldDB" id="A0A521FIV9"/>
<sequence>MTIITSGAFVGFSGTVNGMAYCQLPDGKTYSKRQNTPSSIPPSPKQLTVQEDTGVVTQFVKPFKNFISVSYRNEARKTYISTHNAMVSRIRKFALTGKSPNRKVDLSKILVSKGDLLPAENSSAELTETGLTFKWSTETEDGMNHHSNQVMMLAYFPKLQEVKSDTGGAKWHRGEDSLSLLGVKKEGYVAEMFISFITNDQTSISNSIYLGQFIW</sequence>
<name>A0A521FIV9_9SPHI</name>
<keyword evidence="2" id="KW-1185">Reference proteome</keyword>
<dbReference type="EMBL" id="FXTN01000013">
    <property type="protein sequence ID" value="SMO96137.1"/>
    <property type="molecule type" value="Genomic_DNA"/>
</dbReference>
<dbReference type="RefSeq" id="WP_142530445.1">
    <property type="nucleotide sequence ID" value="NZ_CBCSJO010000012.1"/>
</dbReference>
<proteinExistence type="predicted"/>
<dbReference type="OrthoDB" id="648163at2"/>
<reference evidence="1 2" key="1">
    <citation type="submission" date="2017-05" db="EMBL/GenBank/DDBJ databases">
        <authorList>
            <person name="Varghese N."/>
            <person name="Submissions S."/>
        </authorList>
    </citation>
    <scope>NUCLEOTIDE SEQUENCE [LARGE SCALE GENOMIC DNA]</scope>
    <source>
        <strain evidence="1 2">DSM 19036</strain>
    </source>
</reference>
<evidence type="ECO:0000313" key="1">
    <source>
        <dbReference type="EMBL" id="SMO96137.1"/>
    </source>
</evidence>
<accession>A0A521FIV9</accession>
<evidence type="ECO:0000313" key="2">
    <source>
        <dbReference type="Proteomes" id="UP000320300"/>
    </source>
</evidence>
<organism evidence="1 2">
    <name type="scientific">Pedobacter westerhofensis</name>
    <dbReference type="NCBI Taxonomy" id="425512"/>
    <lineage>
        <taxon>Bacteria</taxon>
        <taxon>Pseudomonadati</taxon>
        <taxon>Bacteroidota</taxon>
        <taxon>Sphingobacteriia</taxon>
        <taxon>Sphingobacteriales</taxon>
        <taxon>Sphingobacteriaceae</taxon>
        <taxon>Pedobacter</taxon>
    </lineage>
</organism>